<evidence type="ECO:0000256" key="1">
    <source>
        <dbReference type="SAM" id="Phobius"/>
    </source>
</evidence>
<keyword evidence="1" id="KW-0812">Transmembrane</keyword>
<gene>
    <name evidence="2" type="primary">eqbH</name>
    <name evidence="2" type="ORF">NCTC5386_01579</name>
</gene>
<feature type="transmembrane region" description="Helical" evidence="1">
    <location>
        <begin position="72"/>
        <end position="103"/>
    </location>
</feature>
<feature type="transmembrane region" description="Helical" evidence="1">
    <location>
        <begin position="115"/>
        <end position="136"/>
    </location>
</feature>
<evidence type="ECO:0000313" key="3">
    <source>
        <dbReference type="Proteomes" id="UP000394068"/>
    </source>
</evidence>
<evidence type="ECO:0000313" key="2">
    <source>
        <dbReference type="EMBL" id="VTS17593.1"/>
    </source>
</evidence>
<keyword evidence="1" id="KW-0472">Membrane</keyword>
<dbReference type="InterPro" id="IPR011733">
    <property type="entry name" value="CHP02185_IM"/>
</dbReference>
<protein>
    <submittedName>
        <fullName evidence="2">ABC transporter permease</fullName>
    </submittedName>
</protein>
<sequence length="198" mass="21836">MNQESQNNKLNAKDLINVGIFTAIYFVLYFVTMMLGYIPIFTILLGILTPIVCGIPFMLYVTKINKFGMVSLTGIIIGILFMVMGSGILVLVCCVICGILADVVMRAGKYKDIKFIILGYSFFSLLSSGFFARIYFMRSEFLKTVSEGYGAEYAKTLAELTPNWVLPVFILSCFVGGILGGILGRAVLNKHFKKAGIV</sequence>
<feature type="transmembrane region" description="Helical" evidence="1">
    <location>
        <begin position="164"/>
        <end position="188"/>
    </location>
</feature>
<dbReference type="AlphaFoldDB" id="A0A4U9XUV9"/>
<keyword evidence="1" id="KW-1133">Transmembrane helix</keyword>
<accession>A0A4U9XUV9</accession>
<reference evidence="2 3" key="1">
    <citation type="submission" date="2019-05" db="EMBL/GenBank/DDBJ databases">
        <authorList>
            <consortium name="Pathogen Informatics"/>
        </authorList>
    </citation>
    <scope>NUCLEOTIDE SEQUENCE [LARGE SCALE GENOMIC DNA]</scope>
    <source>
        <strain evidence="2 3">NCTC5386</strain>
    </source>
</reference>
<name>A0A4U9XUV9_9STRE</name>
<feature type="transmembrane region" description="Helical" evidence="1">
    <location>
        <begin position="38"/>
        <end position="60"/>
    </location>
</feature>
<dbReference type="RefSeq" id="WP_077322289.1">
    <property type="nucleotide sequence ID" value="NZ_CABEHT010000001.1"/>
</dbReference>
<dbReference type="NCBIfam" id="TIGR02185">
    <property type="entry name" value="Trep_Strep"/>
    <property type="match status" value="1"/>
</dbReference>
<dbReference type="EMBL" id="CABEHT010000001">
    <property type="protein sequence ID" value="VTS17593.1"/>
    <property type="molecule type" value="Genomic_DNA"/>
</dbReference>
<dbReference type="Proteomes" id="UP000394068">
    <property type="component" value="Unassembled WGS sequence"/>
</dbReference>
<dbReference type="Pfam" id="PF09605">
    <property type="entry name" value="Trep_Strep"/>
    <property type="match status" value="1"/>
</dbReference>
<feature type="transmembrane region" description="Helical" evidence="1">
    <location>
        <begin position="15"/>
        <end position="31"/>
    </location>
</feature>
<proteinExistence type="predicted"/>
<organism evidence="2 3">
    <name type="scientific">Streptococcus pseudoporcinus</name>
    <dbReference type="NCBI Taxonomy" id="361101"/>
    <lineage>
        <taxon>Bacteria</taxon>
        <taxon>Bacillati</taxon>
        <taxon>Bacillota</taxon>
        <taxon>Bacilli</taxon>
        <taxon>Lactobacillales</taxon>
        <taxon>Streptococcaceae</taxon>
        <taxon>Streptococcus</taxon>
    </lineage>
</organism>